<dbReference type="CDD" id="cd00190">
    <property type="entry name" value="Tryp_SPc"/>
    <property type="match status" value="2"/>
</dbReference>
<dbReference type="GO" id="GO:0006508">
    <property type="term" value="P:proteolysis"/>
    <property type="evidence" value="ECO:0007669"/>
    <property type="project" value="InterPro"/>
</dbReference>
<dbReference type="Gene3D" id="2.40.10.10">
    <property type="entry name" value="Trypsin-like serine proteases"/>
    <property type="match status" value="4"/>
</dbReference>
<reference evidence="4" key="2">
    <citation type="submission" date="2020-05" db="UniProtKB">
        <authorList>
            <consortium name="EnsemblMetazoa"/>
        </authorList>
    </citation>
    <scope>IDENTIFICATION</scope>
    <source>
        <strain evidence="4">Ngousso</strain>
    </source>
</reference>
<dbReference type="GO" id="GO:0004252">
    <property type="term" value="F:serine-type endopeptidase activity"/>
    <property type="evidence" value="ECO:0007669"/>
    <property type="project" value="InterPro"/>
</dbReference>
<dbReference type="InterPro" id="IPR001314">
    <property type="entry name" value="Peptidase_S1A"/>
</dbReference>
<comment type="similarity">
    <text evidence="2">Belongs to the peptidase S1 family. CLIP subfamily.</text>
</comment>
<dbReference type="InterPro" id="IPR009003">
    <property type="entry name" value="Peptidase_S1_PA"/>
</dbReference>
<dbReference type="Proteomes" id="UP001105220">
    <property type="component" value="Unplaced"/>
</dbReference>
<name>A0A6E8W902_ANOCL</name>
<proteinExistence type="inferred from homology"/>
<evidence type="ECO:0000256" key="1">
    <source>
        <dbReference type="ARBA" id="ARBA00023157"/>
    </source>
</evidence>
<evidence type="ECO:0000256" key="2">
    <source>
        <dbReference type="ARBA" id="ARBA00024195"/>
    </source>
</evidence>
<keyword evidence="5" id="KW-1185">Reference proteome</keyword>
<dbReference type="AlphaFoldDB" id="A0A6E8W902"/>
<dbReference type="InterPro" id="IPR043504">
    <property type="entry name" value="Peptidase_S1_PA_chymotrypsin"/>
</dbReference>
<evidence type="ECO:0000259" key="3">
    <source>
        <dbReference type="PROSITE" id="PS50240"/>
    </source>
</evidence>
<dbReference type="EnsemblMetazoa" id="ACON012736-RA">
    <property type="protein sequence ID" value="ACON012736-PA"/>
    <property type="gene ID" value="ACON012736"/>
</dbReference>
<sequence>ASQQRIRYTASGIRYHPLYVSSTLRYDIAVVLLNSSITFTDRIQPVRLPARSDTRQFGGFVGTLSGFGRTTDASQSISTVVRFTSNPVMTNANCITRWGSSNIQDQNVCLSGTGGRSSCNGDSGGPLTVESGGPIQIGVVSFVSIRGCEAGMPSVYSRVSFYLNWVEINSDFQRIRFTSTGIRRHPEYDDTSLRNDVALILLNSPMTFTSRVKPISLPARTDTRQFEGFTGTVSGFGRSSDASPYPSSILRFTSNPIMSKAECIVSWGFALAQSQNVCLKPTGGRSSCNGDSGGPLTVNSGGVLQIGTVSFGSSYGCASGWPSVYARVSYFLSWINENIW</sequence>
<dbReference type="PROSITE" id="PS50240">
    <property type="entry name" value="TRYPSIN_DOM"/>
    <property type="match status" value="1"/>
</dbReference>
<protein>
    <submittedName>
        <fullName evidence="4">Peptidase S1 domain-containing protein</fullName>
    </submittedName>
</protein>
<dbReference type="VEuPathDB" id="VectorBase:ACON012736"/>
<keyword evidence="1" id="KW-1015">Disulfide bond</keyword>
<dbReference type="PROSITE" id="PS00135">
    <property type="entry name" value="TRYPSIN_SER"/>
    <property type="match status" value="2"/>
</dbReference>
<dbReference type="InterPro" id="IPR033116">
    <property type="entry name" value="TRYPSIN_SER"/>
</dbReference>
<dbReference type="SMART" id="SM00020">
    <property type="entry name" value="Tryp_SPc"/>
    <property type="match status" value="2"/>
</dbReference>
<dbReference type="SUPFAM" id="SSF50494">
    <property type="entry name" value="Trypsin-like serine proteases"/>
    <property type="match status" value="2"/>
</dbReference>
<dbReference type="InterPro" id="IPR001254">
    <property type="entry name" value="Trypsin_dom"/>
</dbReference>
<accession>A0A6E8W902</accession>
<evidence type="ECO:0000313" key="4">
    <source>
        <dbReference type="EnsemblMetazoa" id="ACON012736-PA"/>
    </source>
</evidence>
<dbReference type="VEuPathDB" id="VectorBase:ACON2_039687"/>
<dbReference type="Pfam" id="PF00089">
    <property type="entry name" value="Trypsin"/>
    <property type="match status" value="2"/>
</dbReference>
<dbReference type="VEuPathDB" id="VectorBase:ACMO_009106"/>
<feature type="domain" description="Peptidase S1" evidence="3">
    <location>
        <begin position="32"/>
        <end position="340"/>
    </location>
</feature>
<evidence type="ECO:0000313" key="5">
    <source>
        <dbReference type="Proteomes" id="UP001105220"/>
    </source>
</evidence>
<dbReference type="PRINTS" id="PR00722">
    <property type="entry name" value="CHYMOTRYPSIN"/>
</dbReference>
<reference key="1">
    <citation type="journal article" date="2019" name="Genes (Basel)">
        <title>A High-Quality De novo Genome Assembly from a Single Mosquito Using PacBio Sequencing.</title>
        <authorList>
            <person name="Kingan S.B."/>
            <person name="Heaton H."/>
            <person name="Cudini J."/>
            <person name="Lambert C.C."/>
            <person name="Baybayan P."/>
            <person name="Galvin B.D."/>
            <person name="Durbin R."/>
            <person name="Korlach J."/>
            <person name="Lawniczak M.K.N."/>
        </authorList>
    </citation>
    <scope>NUCLEOTIDE SEQUENCE [LARGE SCALE GENOMIC DNA]</scope>
    <source>
        <strain>Mali-NIH</strain>
    </source>
</reference>
<dbReference type="PANTHER" id="PTHR24250">
    <property type="entry name" value="CHYMOTRYPSIN-RELATED"/>
    <property type="match status" value="1"/>
</dbReference>
<dbReference type="PANTHER" id="PTHR24250:SF50">
    <property type="entry name" value="PEPTIDASE S1 DOMAIN-CONTAINING PROTEIN"/>
    <property type="match status" value="1"/>
</dbReference>
<organism evidence="4 5">
    <name type="scientific">Anopheles coluzzii</name>
    <name type="common">African malaria mosquito</name>
    <dbReference type="NCBI Taxonomy" id="1518534"/>
    <lineage>
        <taxon>Eukaryota</taxon>
        <taxon>Metazoa</taxon>
        <taxon>Ecdysozoa</taxon>
        <taxon>Arthropoda</taxon>
        <taxon>Hexapoda</taxon>
        <taxon>Insecta</taxon>
        <taxon>Pterygota</taxon>
        <taxon>Neoptera</taxon>
        <taxon>Endopterygota</taxon>
        <taxon>Diptera</taxon>
        <taxon>Nematocera</taxon>
        <taxon>Culicoidea</taxon>
        <taxon>Culicidae</taxon>
        <taxon>Anophelinae</taxon>
        <taxon>Anopheles</taxon>
    </lineage>
</organism>